<dbReference type="GO" id="GO:0004017">
    <property type="term" value="F:AMP kinase activity"/>
    <property type="evidence" value="ECO:0007669"/>
    <property type="project" value="UniProtKB-UniRule"/>
</dbReference>
<organism evidence="9 10">
    <name type="scientific">Tilletiaria anomala (strain ATCC 24038 / CBS 436.72 / UBC 951)</name>
    <dbReference type="NCBI Taxonomy" id="1037660"/>
    <lineage>
        <taxon>Eukaryota</taxon>
        <taxon>Fungi</taxon>
        <taxon>Dikarya</taxon>
        <taxon>Basidiomycota</taxon>
        <taxon>Ustilaginomycotina</taxon>
        <taxon>Exobasidiomycetes</taxon>
        <taxon>Georgefischeriales</taxon>
        <taxon>Tilletiariaceae</taxon>
        <taxon>Tilletiaria</taxon>
    </lineage>
</organism>
<feature type="region of interest" description="LID" evidence="7">
    <location>
        <begin position="156"/>
        <end position="166"/>
    </location>
</feature>
<dbReference type="FunCoup" id="A0A066WBS7">
    <property type="interactions" value="481"/>
</dbReference>
<dbReference type="AlphaFoldDB" id="A0A066WBS7"/>
<evidence type="ECO:0000256" key="8">
    <source>
        <dbReference type="SAM" id="MobiDB-lite"/>
    </source>
</evidence>
<feature type="region of interest" description="Disordered" evidence="8">
    <location>
        <begin position="1"/>
        <end position="38"/>
    </location>
</feature>
<keyword evidence="9" id="KW-0378">Hydrolase</keyword>
<feature type="binding site" evidence="7">
    <location>
        <position position="18"/>
    </location>
    <ligand>
        <name>ATP</name>
        <dbReference type="ChEBI" id="CHEBI:30616"/>
    </ligand>
</feature>
<feature type="region of interest" description="Disordered" evidence="8">
    <location>
        <begin position="87"/>
        <end position="122"/>
    </location>
</feature>
<dbReference type="PANTHER" id="PTHR12595">
    <property type="entry name" value="POS9-ACTIVATING FACTOR FAP7-RELATED"/>
    <property type="match status" value="1"/>
</dbReference>
<keyword evidence="2 7" id="KW-0698">rRNA processing</keyword>
<dbReference type="Gene3D" id="3.40.50.300">
    <property type="entry name" value="P-loop containing nucleotide triphosphate hydrolases"/>
    <property type="match status" value="1"/>
</dbReference>
<name>A0A066WBS7_TILAU</name>
<feature type="compositionally biased region" description="Low complexity" evidence="8">
    <location>
        <begin position="29"/>
        <end position="38"/>
    </location>
</feature>
<proteinExistence type="inferred from homology"/>
<evidence type="ECO:0000256" key="6">
    <source>
        <dbReference type="ARBA" id="ARBA00022840"/>
    </source>
</evidence>
<dbReference type="STRING" id="1037660.A0A066WBS7"/>
<evidence type="ECO:0000256" key="5">
    <source>
        <dbReference type="ARBA" id="ARBA00022777"/>
    </source>
</evidence>
<feature type="binding site" evidence="7">
    <location>
        <position position="17"/>
    </location>
    <ligand>
        <name>ATP</name>
        <dbReference type="ChEBI" id="CHEBI:30616"/>
    </ligand>
</feature>
<dbReference type="GO" id="GO:0042274">
    <property type="term" value="P:ribosomal small subunit biogenesis"/>
    <property type="evidence" value="ECO:0007669"/>
    <property type="project" value="UniProtKB-UniRule"/>
</dbReference>
<keyword evidence="10" id="KW-1185">Reference proteome</keyword>
<comment type="subunit">
    <text evidence="7">Interacts with small ribosomal subunit protein uS11. Not a structural component of 43S pre-ribosomes, but transiently interacts with them by binding to uS11.</text>
</comment>
<dbReference type="HOGENOM" id="CLU_079096_3_1_1"/>
<dbReference type="GeneID" id="25264221"/>
<evidence type="ECO:0000313" key="9">
    <source>
        <dbReference type="EMBL" id="KDN48230.1"/>
    </source>
</evidence>
<comment type="subcellular location">
    <subcellularLocation>
        <location evidence="7">Cytoplasm</location>
    </subcellularLocation>
    <subcellularLocation>
        <location evidence="7">Nucleus</location>
    </subcellularLocation>
</comment>
<gene>
    <name evidence="9" type="ORF">K437DRAFT_255665</name>
</gene>
<keyword evidence="6 7" id="KW-0067">ATP-binding</keyword>
<dbReference type="GO" id="GO:0005634">
    <property type="term" value="C:nucleus"/>
    <property type="evidence" value="ECO:0007669"/>
    <property type="project" value="UniProtKB-SubCell"/>
</dbReference>
<dbReference type="SUPFAM" id="SSF52540">
    <property type="entry name" value="P-loop containing nucleoside triphosphate hydrolases"/>
    <property type="match status" value="1"/>
</dbReference>
<evidence type="ECO:0000256" key="3">
    <source>
        <dbReference type="ARBA" id="ARBA00022679"/>
    </source>
</evidence>
<comment type="caution">
    <text evidence="7">Lacks conserved residue(s) required for the propagation of feature annotation.</text>
</comment>
<keyword evidence="5 7" id="KW-0418">Kinase</keyword>
<dbReference type="EMBL" id="JMSN01000026">
    <property type="protein sequence ID" value="KDN48230.1"/>
    <property type="molecule type" value="Genomic_DNA"/>
</dbReference>
<dbReference type="HAMAP" id="MF_00039">
    <property type="entry name" value="Adenylate_kinase_AK6"/>
    <property type="match status" value="1"/>
</dbReference>
<keyword evidence="3 7" id="KW-0808">Transferase</keyword>
<feature type="binding site" evidence="7">
    <location>
        <position position="19"/>
    </location>
    <ligand>
        <name>ATP</name>
        <dbReference type="ChEBI" id="CHEBI:30616"/>
    </ligand>
</feature>
<comment type="similarity">
    <text evidence="7">Belongs to the adenylate kinase family. AK6 subfamily.</text>
</comment>
<sequence length="221" mass="24647">MVRKWPNIVITGTPGTGKSTLSSMLVDPTSSSSSSASTSASISSHLHHINVSSMIRQRKDLQVSYDEEWDAFEVDEDLLLDELEKQTGGTAPEPVDEDEPQTGSATVSDASAGGEGDGEGGLILDWHTNEIWPERWVDLVVVLRTDHSVLWQRLESRGYPAHKIQENNQAEIMQTVLEEARGAYPNEAIVELQNNNNDELEENAERLLQWIIQWRKDRGLA</sequence>
<dbReference type="GO" id="GO:0006364">
    <property type="term" value="P:rRNA processing"/>
    <property type="evidence" value="ECO:0007669"/>
    <property type="project" value="UniProtKB-KW"/>
</dbReference>
<dbReference type="GO" id="GO:0005737">
    <property type="term" value="C:cytoplasm"/>
    <property type="evidence" value="ECO:0007669"/>
    <property type="project" value="UniProtKB-SubCell"/>
</dbReference>
<dbReference type="OMA" id="QCEIFGT"/>
<keyword evidence="7" id="KW-0963">Cytoplasm</keyword>
<comment type="function">
    <text evidence="7">Broad-specificity nucleoside monophosphate (NMP) kinase that catalyzes the reversible transfer of the terminal phosphate group between nucleoside triphosphates and monophosphates. Has also ATPase activity. Involved in the late cytoplasmic maturation steps of the 40S ribosomal particles, specifically 18S rRNA maturation. While NMP activity is not required for ribosome maturation, ATPase activity is. Associates transiently with small ribosomal subunit protein uS11. ATP hydrolysis breaks the interaction with uS11. May temporarily remove uS11 from the ribosome to enable a conformational change of the ribosomal RNA that is needed for the final maturation step of the small ribosomal subunit. Its NMP activity may have a role in nuclear energy homeostasis.</text>
</comment>
<keyword evidence="4 7" id="KW-0547">Nucleotide-binding</keyword>
<dbReference type="InterPro" id="IPR020618">
    <property type="entry name" value="Adenyl_kinase_AK6"/>
</dbReference>
<comment type="catalytic activity">
    <reaction evidence="7">
        <text>AMP + ATP = 2 ADP</text>
        <dbReference type="Rhea" id="RHEA:12973"/>
        <dbReference type="ChEBI" id="CHEBI:30616"/>
        <dbReference type="ChEBI" id="CHEBI:456215"/>
        <dbReference type="ChEBI" id="CHEBI:456216"/>
        <dbReference type="EC" id="2.7.4.3"/>
    </reaction>
</comment>
<evidence type="ECO:0000256" key="2">
    <source>
        <dbReference type="ARBA" id="ARBA00022552"/>
    </source>
</evidence>
<dbReference type="InterPro" id="IPR027417">
    <property type="entry name" value="P-loop_NTPase"/>
</dbReference>
<evidence type="ECO:0000256" key="1">
    <source>
        <dbReference type="ARBA" id="ARBA00022517"/>
    </source>
</evidence>
<evidence type="ECO:0000256" key="7">
    <source>
        <dbReference type="HAMAP-Rule" id="MF_03173"/>
    </source>
</evidence>
<accession>A0A066WBS7</accession>
<protein>
    <recommendedName>
        <fullName evidence="7">Adenylate kinase isoenzyme 6 homolog</fullName>
        <shortName evidence="7">AK6</shortName>
        <ecNumber evidence="7">2.7.4.3</ecNumber>
    </recommendedName>
    <alternativeName>
        <fullName evidence="7">Dual activity adenylate kinase/ATPase</fullName>
        <shortName evidence="7">AK/ATPase</shortName>
    </alternativeName>
</protein>
<feature type="binding site" evidence="7">
    <location>
        <position position="157"/>
    </location>
    <ligand>
        <name>ATP</name>
        <dbReference type="ChEBI" id="CHEBI:30616"/>
    </ligand>
</feature>
<comment type="catalytic activity">
    <reaction evidence="7">
        <text>ATP + H2O = ADP + phosphate + H(+)</text>
        <dbReference type="Rhea" id="RHEA:13065"/>
        <dbReference type="ChEBI" id="CHEBI:15377"/>
        <dbReference type="ChEBI" id="CHEBI:15378"/>
        <dbReference type="ChEBI" id="CHEBI:30616"/>
        <dbReference type="ChEBI" id="CHEBI:43474"/>
        <dbReference type="ChEBI" id="CHEBI:456216"/>
    </reaction>
</comment>
<dbReference type="EC" id="2.7.4.3" evidence="7"/>
<reference evidence="9 10" key="1">
    <citation type="submission" date="2014-05" db="EMBL/GenBank/DDBJ databases">
        <title>Draft genome sequence of a rare smut relative, Tilletiaria anomala UBC 951.</title>
        <authorList>
            <consortium name="DOE Joint Genome Institute"/>
            <person name="Toome M."/>
            <person name="Kuo A."/>
            <person name="Henrissat B."/>
            <person name="Lipzen A."/>
            <person name="Tritt A."/>
            <person name="Yoshinaga Y."/>
            <person name="Zane M."/>
            <person name="Barry K."/>
            <person name="Grigoriev I.V."/>
            <person name="Spatafora J.W."/>
            <person name="Aimea M.C."/>
        </authorList>
    </citation>
    <scope>NUCLEOTIDE SEQUENCE [LARGE SCALE GENOMIC DNA]</scope>
    <source>
        <strain evidence="9 10">UBC 951</strain>
    </source>
</reference>
<evidence type="ECO:0000256" key="4">
    <source>
        <dbReference type="ARBA" id="ARBA00022741"/>
    </source>
</evidence>
<keyword evidence="7" id="KW-0539">Nucleus</keyword>
<dbReference type="Proteomes" id="UP000027361">
    <property type="component" value="Unassembled WGS sequence"/>
</dbReference>
<dbReference type="PANTHER" id="PTHR12595:SF0">
    <property type="entry name" value="ADENYLATE KINASE ISOENZYME 6"/>
    <property type="match status" value="1"/>
</dbReference>
<dbReference type="InParanoid" id="A0A066WBS7"/>
<dbReference type="Pfam" id="PF13238">
    <property type="entry name" value="AAA_18"/>
    <property type="match status" value="1"/>
</dbReference>
<dbReference type="GO" id="GO:0016887">
    <property type="term" value="F:ATP hydrolysis activity"/>
    <property type="evidence" value="ECO:0007669"/>
    <property type="project" value="UniProtKB-UniRule"/>
</dbReference>
<dbReference type="OrthoDB" id="10251185at2759"/>
<feature type="binding site" evidence="7">
    <location>
        <position position="20"/>
    </location>
    <ligand>
        <name>ATP</name>
        <dbReference type="ChEBI" id="CHEBI:30616"/>
    </ligand>
</feature>
<dbReference type="RefSeq" id="XP_013244078.1">
    <property type="nucleotide sequence ID" value="XM_013388624.1"/>
</dbReference>
<evidence type="ECO:0000313" key="10">
    <source>
        <dbReference type="Proteomes" id="UP000027361"/>
    </source>
</evidence>
<comment type="caution">
    <text evidence="9">The sequence shown here is derived from an EMBL/GenBank/DDBJ whole genome shotgun (WGS) entry which is preliminary data.</text>
</comment>
<feature type="binding site" evidence="7">
    <location>
        <position position="15"/>
    </location>
    <ligand>
        <name>ATP</name>
        <dbReference type="ChEBI" id="CHEBI:30616"/>
    </ligand>
</feature>
<dbReference type="GO" id="GO:0005524">
    <property type="term" value="F:ATP binding"/>
    <property type="evidence" value="ECO:0007669"/>
    <property type="project" value="UniProtKB-KW"/>
</dbReference>
<keyword evidence="1 7" id="KW-0690">Ribosome biogenesis</keyword>